<dbReference type="PROSITE" id="PS00065">
    <property type="entry name" value="D_2_HYDROXYACID_DH_1"/>
    <property type="match status" value="1"/>
</dbReference>
<keyword evidence="10" id="KW-0175">Coiled coil</keyword>
<dbReference type="FunFam" id="3.40.50.720:FF:000066">
    <property type="entry name" value="Putative ubiquitin-like modifier-activating enzyme 5"/>
    <property type="match status" value="1"/>
</dbReference>
<dbReference type="InterPro" id="IPR045886">
    <property type="entry name" value="ThiF/MoeB/HesA"/>
</dbReference>
<name>A0A0K0DXL6_STRER</name>
<feature type="coiled-coil region" evidence="10">
    <location>
        <begin position="4"/>
        <end position="31"/>
    </location>
</feature>
<evidence type="ECO:0000256" key="2">
    <source>
        <dbReference type="ARBA" id="ARBA00016279"/>
    </source>
</evidence>
<evidence type="ECO:0000256" key="10">
    <source>
        <dbReference type="SAM" id="Coils"/>
    </source>
</evidence>
<dbReference type="Proteomes" id="UP000035681">
    <property type="component" value="Unplaced"/>
</dbReference>
<dbReference type="AlphaFoldDB" id="A0A0K0DXL6"/>
<dbReference type="InterPro" id="IPR000594">
    <property type="entry name" value="ThiF_NAD_FAD-bd"/>
</dbReference>
<dbReference type="InterPro" id="IPR029752">
    <property type="entry name" value="D-isomer_DH_CS1"/>
</dbReference>
<keyword evidence="7" id="KW-0067">ATP-binding</keyword>
<keyword evidence="3" id="KW-0479">Metal-binding</keyword>
<proteinExistence type="inferred from homology"/>
<dbReference type="Pfam" id="PF00899">
    <property type="entry name" value="ThiF"/>
    <property type="match status" value="1"/>
</dbReference>
<evidence type="ECO:0000259" key="11">
    <source>
        <dbReference type="Pfam" id="PF00899"/>
    </source>
</evidence>
<evidence type="ECO:0000256" key="8">
    <source>
        <dbReference type="ARBA" id="ARBA00055657"/>
    </source>
</evidence>
<dbReference type="WBParaSite" id="SSTP_0000198100.1">
    <property type="protein sequence ID" value="SSTP_0000198100.1"/>
    <property type="gene ID" value="SSTP_0000198100"/>
</dbReference>
<evidence type="ECO:0000313" key="12">
    <source>
        <dbReference type="Proteomes" id="UP000035681"/>
    </source>
</evidence>
<dbReference type="CDD" id="cd00757">
    <property type="entry name" value="ThiF_MoeB_HesA_family"/>
    <property type="match status" value="1"/>
</dbReference>
<comment type="function">
    <text evidence="8">E1-like enzyme which activates ufm-1. Required for interaction between ufm-1 and ufc-1.</text>
</comment>
<evidence type="ECO:0000256" key="3">
    <source>
        <dbReference type="ARBA" id="ARBA00022723"/>
    </source>
</evidence>
<comment type="subunit">
    <text evidence="9">Interacts with ufc-1.</text>
</comment>
<dbReference type="InterPro" id="IPR035985">
    <property type="entry name" value="Ubiquitin-activating_enz"/>
</dbReference>
<dbReference type="PANTHER" id="PTHR10953">
    <property type="entry name" value="UBIQUITIN-ACTIVATING ENZYME E1"/>
    <property type="match status" value="1"/>
</dbReference>
<protein>
    <recommendedName>
        <fullName evidence="2">Ubiquitin-like modifier-activating enzyme 5</fullName>
    </recommendedName>
</protein>
<evidence type="ECO:0000313" key="13">
    <source>
        <dbReference type="WBParaSite" id="SSTP_0000198100.1"/>
    </source>
</evidence>
<keyword evidence="4" id="KW-0547">Nucleotide-binding</keyword>
<dbReference type="STRING" id="6248.A0A0K0DXL6"/>
<evidence type="ECO:0000256" key="1">
    <source>
        <dbReference type="ARBA" id="ARBA00005339"/>
    </source>
</evidence>
<dbReference type="WBParaSite" id="TCONS_00006370.p1">
    <property type="protein sequence ID" value="TCONS_00006370.p1"/>
    <property type="gene ID" value="XLOC_004524"/>
</dbReference>
<evidence type="ECO:0000256" key="5">
    <source>
        <dbReference type="ARBA" id="ARBA00022786"/>
    </source>
</evidence>
<dbReference type="SUPFAM" id="SSF69572">
    <property type="entry name" value="Activating enzymes of the ubiquitin-like proteins"/>
    <property type="match status" value="1"/>
</dbReference>
<reference evidence="13" key="1">
    <citation type="submission" date="2015-08" db="UniProtKB">
        <authorList>
            <consortium name="WormBaseParasite"/>
        </authorList>
    </citation>
    <scope>IDENTIFICATION</scope>
</reference>
<dbReference type="Gene3D" id="3.40.50.720">
    <property type="entry name" value="NAD(P)-binding Rossmann-like Domain"/>
    <property type="match status" value="1"/>
</dbReference>
<keyword evidence="5" id="KW-0833">Ubl conjugation pathway</keyword>
<feature type="coiled-coil region" evidence="10">
    <location>
        <begin position="387"/>
        <end position="414"/>
    </location>
</feature>
<dbReference type="GO" id="GO:0071569">
    <property type="term" value="P:protein ufmylation"/>
    <property type="evidence" value="ECO:0007669"/>
    <property type="project" value="TreeGrafter"/>
</dbReference>
<feature type="domain" description="THIF-type NAD/FAD binding fold" evidence="11">
    <location>
        <begin position="68"/>
        <end position="317"/>
    </location>
</feature>
<dbReference type="PANTHER" id="PTHR10953:SF9">
    <property type="entry name" value="UBIQUITIN-LIKE MODIFIER-ACTIVATING ENZYME 5"/>
    <property type="match status" value="1"/>
</dbReference>
<dbReference type="GO" id="GO:0046872">
    <property type="term" value="F:metal ion binding"/>
    <property type="evidence" value="ECO:0007669"/>
    <property type="project" value="UniProtKB-KW"/>
</dbReference>
<dbReference type="GO" id="GO:0071566">
    <property type="term" value="F:UFM1 activating enzyme activity"/>
    <property type="evidence" value="ECO:0007669"/>
    <property type="project" value="TreeGrafter"/>
</dbReference>
<evidence type="ECO:0000256" key="9">
    <source>
        <dbReference type="ARBA" id="ARBA00063988"/>
    </source>
</evidence>
<evidence type="ECO:0000256" key="4">
    <source>
        <dbReference type="ARBA" id="ARBA00022741"/>
    </source>
</evidence>
<organism evidence="13">
    <name type="scientific">Strongyloides stercoralis</name>
    <name type="common">Threadworm</name>
    <dbReference type="NCBI Taxonomy" id="6248"/>
    <lineage>
        <taxon>Eukaryota</taxon>
        <taxon>Metazoa</taxon>
        <taxon>Ecdysozoa</taxon>
        <taxon>Nematoda</taxon>
        <taxon>Chromadorea</taxon>
        <taxon>Rhabditida</taxon>
        <taxon>Tylenchina</taxon>
        <taxon>Panagrolaimomorpha</taxon>
        <taxon>Strongyloidoidea</taxon>
        <taxon>Strongyloididae</taxon>
        <taxon>Strongyloides</taxon>
    </lineage>
</organism>
<dbReference type="GO" id="GO:0005524">
    <property type="term" value="F:ATP binding"/>
    <property type="evidence" value="ECO:0007669"/>
    <property type="project" value="UniProtKB-KW"/>
</dbReference>
<evidence type="ECO:0000256" key="7">
    <source>
        <dbReference type="ARBA" id="ARBA00022840"/>
    </source>
</evidence>
<keyword evidence="6" id="KW-0862">Zinc</keyword>
<dbReference type="GO" id="GO:0005829">
    <property type="term" value="C:cytosol"/>
    <property type="evidence" value="ECO:0007669"/>
    <property type="project" value="TreeGrafter"/>
</dbReference>
<comment type="similarity">
    <text evidence="1">Belongs to the ubiquitin-activating E1 family. UBA5 subfamily.</text>
</comment>
<accession>A0A0K0DXL6</accession>
<keyword evidence="12" id="KW-1185">Reference proteome</keyword>
<sequence length="414" mass="46399">MNPVEECHKTILELKNKMVSLRKELTILNSSAVQVLENKNDLNSSASQKLYREKIDKMSSEVKDSNPYSRLMALKRMGIVDNYEEIREKSVAIVGIGGVGSVVAEMLTRCGIGKLILFDYDKVELANMNRLFYQPHQNGLSKVDAAKNTLIHINPDVEIECFNMDITTMSNFNKFVNSINKGGVDGKKVNLVLSCVDNFEARMTVNTACNENNQIWMESGVSENAVSGHIQYIEPGKTACFACLPPLIVASNIDEKTLKKEGVCAASLPTTMAVIAGMLVQNSLKYLLKFGTVSNYVGYNALVDFFPKEEMLPNPQCNDKYCVIRQKEYQEKKLSEPQVEIVKKEDDPVLHEDNEWGITLIDESNPIEENSIHTLSSGISYSYDLPKQESEENIEETQTKNVNLSDLMAQLKNI</sequence>
<evidence type="ECO:0000256" key="6">
    <source>
        <dbReference type="ARBA" id="ARBA00022833"/>
    </source>
</evidence>